<dbReference type="EMBL" id="JAFBCG010000001">
    <property type="protein sequence ID" value="MBM7801547.1"/>
    <property type="molecule type" value="Genomic_DNA"/>
</dbReference>
<dbReference type="Proteomes" id="UP000648535">
    <property type="component" value="Unassembled WGS sequence"/>
</dbReference>
<evidence type="ECO:0000313" key="4">
    <source>
        <dbReference type="Proteomes" id="UP000746584"/>
    </source>
</evidence>
<organism evidence="1 3">
    <name type="scientific">Curtobacterium luteum</name>
    <dbReference type="NCBI Taxonomy" id="33881"/>
    <lineage>
        <taxon>Bacteria</taxon>
        <taxon>Bacillati</taxon>
        <taxon>Actinomycetota</taxon>
        <taxon>Actinomycetes</taxon>
        <taxon>Micrococcales</taxon>
        <taxon>Microbacteriaceae</taxon>
        <taxon>Curtobacterium</taxon>
    </lineage>
</organism>
<dbReference type="RefSeq" id="WP_175329299.1">
    <property type="nucleotide sequence ID" value="NZ_BMOI01000001.1"/>
</dbReference>
<dbReference type="Proteomes" id="UP000746584">
    <property type="component" value="Unassembled WGS sequence"/>
</dbReference>
<keyword evidence="4" id="KW-1185">Reference proteome</keyword>
<gene>
    <name evidence="1" type="ORF">GCM10009769_04590</name>
    <name evidence="2" type="ORF">JOE58_000798</name>
</gene>
<dbReference type="EMBL" id="BMOI01000001">
    <property type="protein sequence ID" value="GGK89640.1"/>
    <property type="molecule type" value="Genomic_DNA"/>
</dbReference>
<accession>A0A8H9G5Y1</accession>
<evidence type="ECO:0000313" key="2">
    <source>
        <dbReference type="EMBL" id="MBM7801547.1"/>
    </source>
</evidence>
<proteinExistence type="predicted"/>
<name>A0A8H9G5Y1_9MICO</name>
<dbReference type="AlphaFoldDB" id="A0A8H9G5Y1"/>
<sequence>MTTSTKNVPVTETMTLRELAGAVGVAMGSAYAWSSKGKLPAGTYRDETGKLRIPLTSAEPFIEERRSDKRRFYGYGIEPFPDDVETVDLAWIAAQLNVTQRRVWVLSSEGALPDSARRIGNSIQIPIDDARQFVEERPTTRRRPFPRHRHPDRSSVGLGWIADEIGVPRRSLYYIINVVPLPDSAYHVGNEFRVPRQDALSWVRAFCDGLGEDTPTARRTRRVWERALGTRASSAQ</sequence>
<comment type="caution">
    <text evidence="1">The sequence shown here is derived from an EMBL/GenBank/DDBJ whole genome shotgun (WGS) entry which is preliminary data.</text>
</comment>
<reference evidence="1" key="2">
    <citation type="submission" date="2020-09" db="EMBL/GenBank/DDBJ databases">
        <authorList>
            <person name="Sun Q."/>
            <person name="Ohkuma M."/>
        </authorList>
    </citation>
    <scope>NUCLEOTIDE SEQUENCE</scope>
    <source>
        <strain evidence="1">JCM 1480</strain>
    </source>
</reference>
<reference evidence="2 4" key="3">
    <citation type="submission" date="2021-01" db="EMBL/GenBank/DDBJ databases">
        <title>Sequencing the genomes of 1000 actinobacteria strains.</title>
        <authorList>
            <person name="Klenk H.-P."/>
        </authorList>
    </citation>
    <scope>NUCLEOTIDE SEQUENCE [LARGE SCALE GENOMIC DNA]</scope>
    <source>
        <strain evidence="2 4">DSM 20542</strain>
    </source>
</reference>
<evidence type="ECO:0000313" key="1">
    <source>
        <dbReference type="EMBL" id="GGK89640.1"/>
    </source>
</evidence>
<protein>
    <recommendedName>
        <fullName evidence="5">Helix-turn-helix domain-containing protein</fullName>
    </recommendedName>
</protein>
<evidence type="ECO:0008006" key="5">
    <source>
        <dbReference type="Google" id="ProtNLM"/>
    </source>
</evidence>
<reference evidence="1" key="1">
    <citation type="journal article" date="2014" name="Int. J. Syst. Evol. Microbiol.">
        <title>Complete genome sequence of Corynebacterium casei LMG S-19264T (=DSM 44701T), isolated from a smear-ripened cheese.</title>
        <authorList>
            <consortium name="US DOE Joint Genome Institute (JGI-PGF)"/>
            <person name="Walter F."/>
            <person name="Albersmeier A."/>
            <person name="Kalinowski J."/>
            <person name="Ruckert C."/>
        </authorList>
    </citation>
    <scope>NUCLEOTIDE SEQUENCE</scope>
    <source>
        <strain evidence="1">JCM 1480</strain>
    </source>
</reference>
<evidence type="ECO:0000313" key="3">
    <source>
        <dbReference type="Proteomes" id="UP000648535"/>
    </source>
</evidence>